<evidence type="ECO:0000313" key="3">
    <source>
        <dbReference type="Proteomes" id="UP001344906"/>
    </source>
</evidence>
<evidence type="ECO:0000259" key="1">
    <source>
        <dbReference type="PROSITE" id="PS51186"/>
    </source>
</evidence>
<dbReference type="InterPro" id="IPR000182">
    <property type="entry name" value="GNAT_dom"/>
</dbReference>
<comment type="caution">
    <text evidence="2">The sequence shown here is derived from an EMBL/GenBank/DDBJ whole genome shotgun (WGS) entry which is preliminary data.</text>
</comment>
<dbReference type="RefSeq" id="WP_338252638.1">
    <property type="nucleotide sequence ID" value="NZ_BSRI01000002.1"/>
</dbReference>
<dbReference type="Pfam" id="PF00583">
    <property type="entry name" value="Acetyltransf_1"/>
    <property type="match status" value="1"/>
</dbReference>
<dbReference type="SUPFAM" id="SSF55729">
    <property type="entry name" value="Acyl-CoA N-acyltransferases (Nat)"/>
    <property type="match status" value="1"/>
</dbReference>
<accession>A0ABQ6FWR2</accession>
<feature type="domain" description="N-acetyltransferase" evidence="1">
    <location>
        <begin position="3"/>
        <end position="166"/>
    </location>
</feature>
<name>A0ABQ6FWR2_9CHLR</name>
<reference evidence="2 3" key="1">
    <citation type="submission" date="2023-02" db="EMBL/GenBank/DDBJ databases">
        <title>Dictyobacter halimunensis sp. nov., a new member of the class Ktedonobacteria from forest soil in a geothermal area.</title>
        <authorList>
            <person name="Rachmania M.K."/>
            <person name="Ningsih F."/>
            <person name="Sakai Y."/>
            <person name="Yabe S."/>
            <person name="Yokota A."/>
            <person name="Sjamsuridzal W."/>
        </authorList>
    </citation>
    <scope>NUCLEOTIDE SEQUENCE [LARGE SCALE GENOMIC DNA]</scope>
    <source>
        <strain evidence="2 3">S3.2.2.5</strain>
    </source>
</reference>
<dbReference type="Gene3D" id="3.40.630.30">
    <property type="match status" value="1"/>
</dbReference>
<organism evidence="2 3">
    <name type="scientific">Dictyobacter halimunensis</name>
    <dbReference type="NCBI Taxonomy" id="3026934"/>
    <lineage>
        <taxon>Bacteria</taxon>
        <taxon>Bacillati</taxon>
        <taxon>Chloroflexota</taxon>
        <taxon>Ktedonobacteria</taxon>
        <taxon>Ktedonobacterales</taxon>
        <taxon>Dictyobacteraceae</taxon>
        <taxon>Dictyobacter</taxon>
    </lineage>
</organism>
<protein>
    <recommendedName>
        <fullName evidence="1">N-acetyltransferase domain-containing protein</fullName>
    </recommendedName>
</protein>
<evidence type="ECO:0000313" key="2">
    <source>
        <dbReference type="EMBL" id="GLV56926.1"/>
    </source>
</evidence>
<sequence>MIIRLHQLSARAPHLQDSAEVAHLLSLYERAAIASEEQLEAELKERWQDCNFQMASDAWMIVTRQQHVIGYADVQRKNHESLEPIYALKIAIHPEYQSRGIETLLIRLGEERIRYLSRDLVGRCQIQIHVTVDSANSVLCEMMQHEGYCLQQQFLRMQFALKHIADPLLSSEDGLLTLQVALNDEQSMTSQVQGEAYRTSKYSVYVKTFGRRFQAEASTVLIPCATG</sequence>
<gene>
    <name evidence="2" type="ORF">KDH_37650</name>
</gene>
<proteinExistence type="predicted"/>
<dbReference type="PROSITE" id="PS51186">
    <property type="entry name" value="GNAT"/>
    <property type="match status" value="1"/>
</dbReference>
<dbReference type="InterPro" id="IPR016181">
    <property type="entry name" value="Acyl_CoA_acyltransferase"/>
</dbReference>
<dbReference type="EMBL" id="BSRI01000002">
    <property type="protein sequence ID" value="GLV56926.1"/>
    <property type="molecule type" value="Genomic_DNA"/>
</dbReference>
<keyword evidence="3" id="KW-1185">Reference proteome</keyword>
<dbReference type="Proteomes" id="UP001344906">
    <property type="component" value="Unassembled WGS sequence"/>
</dbReference>